<name>A0A6J7WGA3_9CAUD</name>
<organism evidence="1">
    <name type="scientific">uncultured Caudovirales phage</name>
    <dbReference type="NCBI Taxonomy" id="2100421"/>
    <lineage>
        <taxon>Viruses</taxon>
        <taxon>Duplodnaviria</taxon>
        <taxon>Heunggongvirae</taxon>
        <taxon>Uroviricota</taxon>
        <taxon>Caudoviricetes</taxon>
        <taxon>Peduoviridae</taxon>
        <taxon>Maltschvirus</taxon>
        <taxon>Maltschvirus maltsch</taxon>
    </lineage>
</organism>
<sequence>MACIITKGIALDCSNNTGGVEAIWLAPISAITAMTVNEVGGATAGDGTVTALTASTGAFKKFESLRNGISFEQPSTISLENGSTFYTHTLAFSIPKQDVAKRNKIYQLAAGQQKIVAIVKDMNGIYWVSGVTAPGSGDGGAAAFNNALQVTVSNAHTGKAKGDMNGYEVTLTAELPSIAYLVDYSVISTYLEDGTTTWPTV</sequence>
<accession>A0A6J7WGA3</accession>
<reference evidence="1" key="1">
    <citation type="submission" date="2020-05" db="EMBL/GenBank/DDBJ databases">
        <authorList>
            <person name="Chiriac C."/>
            <person name="Salcher M."/>
            <person name="Ghai R."/>
            <person name="Kavagutti S V."/>
        </authorList>
    </citation>
    <scope>NUCLEOTIDE SEQUENCE</scope>
</reference>
<proteinExistence type="predicted"/>
<gene>
    <name evidence="1" type="ORF">UFOVP182_5</name>
</gene>
<evidence type="ECO:0000313" key="1">
    <source>
        <dbReference type="EMBL" id="CAB5208317.1"/>
    </source>
</evidence>
<dbReference type="EMBL" id="LR798230">
    <property type="protein sequence ID" value="CAB5208317.1"/>
    <property type="molecule type" value="Genomic_DNA"/>
</dbReference>
<protein>
    <submittedName>
        <fullName evidence="1">Uncharacterized protein</fullName>
    </submittedName>
</protein>